<proteinExistence type="predicted"/>
<evidence type="ECO:0000313" key="2">
    <source>
        <dbReference type="EMBL" id="QHU11707.1"/>
    </source>
</evidence>
<evidence type="ECO:0000256" key="1">
    <source>
        <dbReference type="SAM" id="Phobius"/>
    </source>
</evidence>
<dbReference type="AlphaFoldDB" id="A0A6C0K4R3"/>
<feature type="transmembrane region" description="Helical" evidence="1">
    <location>
        <begin position="63"/>
        <end position="84"/>
    </location>
</feature>
<keyword evidence="1" id="KW-1133">Transmembrane helix</keyword>
<sequence>MPCRNFIKQSRINRLFFFVFFLKKNKNEIKKERMNLDYDLKKSLHNPDFGTLFIFVDKKKITLLQFLCLMQYEFFCAFFVSVLMDIGRDKFHDLQFPVFHKEDYAQTLELTIHFQPKEKITLPTQNNLTILERQRFVNVLINEQSLIFIPNKKVNLSNLCEMLLPENKILFQKILKIIFDKIYLILQNDPSKKCRLDYKNNFLIFILREN</sequence>
<dbReference type="EMBL" id="MN740788">
    <property type="protein sequence ID" value="QHU11707.1"/>
    <property type="molecule type" value="Genomic_DNA"/>
</dbReference>
<keyword evidence="1" id="KW-0812">Transmembrane</keyword>
<accession>A0A6C0K4R3</accession>
<keyword evidence="1" id="KW-0472">Membrane</keyword>
<reference evidence="2" key="1">
    <citation type="journal article" date="2020" name="Nature">
        <title>Giant virus diversity and host interactions through global metagenomics.</title>
        <authorList>
            <person name="Schulz F."/>
            <person name="Roux S."/>
            <person name="Paez-Espino D."/>
            <person name="Jungbluth S."/>
            <person name="Walsh D.A."/>
            <person name="Denef V.J."/>
            <person name="McMahon K.D."/>
            <person name="Konstantinidis K.T."/>
            <person name="Eloe-Fadrosh E.A."/>
            <person name="Kyrpides N.C."/>
            <person name="Woyke T."/>
        </authorList>
    </citation>
    <scope>NUCLEOTIDE SEQUENCE</scope>
    <source>
        <strain evidence="2">GVMAG-S-1101169-75</strain>
    </source>
</reference>
<name>A0A6C0K4R3_9ZZZZ</name>
<organism evidence="2">
    <name type="scientific">viral metagenome</name>
    <dbReference type="NCBI Taxonomy" id="1070528"/>
    <lineage>
        <taxon>unclassified sequences</taxon>
        <taxon>metagenomes</taxon>
        <taxon>organismal metagenomes</taxon>
    </lineage>
</organism>
<protein>
    <submittedName>
        <fullName evidence="2">Uncharacterized protein</fullName>
    </submittedName>
</protein>